<dbReference type="AlphaFoldDB" id="A0A7X8TJ59"/>
<proteinExistence type="inferred from homology"/>
<evidence type="ECO:0000313" key="8">
    <source>
        <dbReference type="Proteomes" id="UP000523139"/>
    </source>
</evidence>
<dbReference type="PANTHER" id="PTHR42759">
    <property type="entry name" value="MOXR FAMILY PROTEIN"/>
    <property type="match status" value="1"/>
</dbReference>
<dbReference type="PANTHER" id="PTHR42759:SF5">
    <property type="entry name" value="METHANOL DEHYDROGENASE REGULATOR"/>
    <property type="match status" value="1"/>
</dbReference>
<accession>A0A7X8TJ59</accession>
<dbReference type="GO" id="GO:0005524">
    <property type="term" value="F:ATP binding"/>
    <property type="evidence" value="ECO:0007669"/>
    <property type="project" value="UniProtKB-KW"/>
</dbReference>
<dbReference type="Pfam" id="PF17863">
    <property type="entry name" value="AAA_lid_2"/>
    <property type="match status" value="1"/>
</dbReference>
<comment type="caution">
    <text evidence="7">The sequence shown here is derived from an EMBL/GenBank/DDBJ whole genome shotgun (WGS) entry which is preliminary data.</text>
</comment>
<evidence type="ECO:0000259" key="5">
    <source>
        <dbReference type="Pfam" id="PF07726"/>
    </source>
</evidence>
<dbReference type="Gene3D" id="1.10.8.80">
    <property type="entry name" value="Magnesium chelatase subunit I, C-Terminal domain"/>
    <property type="match status" value="1"/>
</dbReference>
<feature type="region of interest" description="Disordered" evidence="4">
    <location>
        <begin position="432"/>
        <end position="481"/>
    </location>
</feature>
<evidence type="ECO:0000256" key="3">
    <source>
        <dbReference type="ARBA" id="ARBA00061607"/>
    </source>
</evidence>
<dbReference type="EMBL" id="JABAHY010000002">
    <property type="protein sequence ID" value="NLS09043.1"/>
    <property type="molecule type" value="Genomic_DNA"/>
</dbReference>
<feature type="region of interest" description="Disordered" evidence="4">
    <location>
        <begin position="1"/>
        <end position="120"/>
    </location>
</feature>
<dbReference type="InterPro" id="IPR050764">
    <property type="entry name" value="CbbQ/NirQ/NorQ/GpvN"/>
</dbReference>
<feature type="domain" description="ATPase AAA-3" evidence="5">
    <location>
        <begin position="155"/>
        <end position="285"/>
    </location>
</feature>
<protein>
    <submittedName>
        <fullName evidence="7">MoxR family ATPase</fullName>
    </submittedName>
</protein>
<feature type="domain" description="ChlI/MoxR AAA lid" evidence="6">
    <location>
        <begin position="349"/>
        <end position="420"/>
    </location>
</feature>
<keyword evidence="1" id="KW-0547">Nucleotide-binding</keyword>
<dbReference type="Proteomes" id="UP000523139">
    <property type="component" value="Unassembled WGS sequence"/>
</dbReference>
<dbReference type="FunFam" id="3.40.50.300:FF:000640">
    <property type="entry name" value="MoxR family ATPase"/>
    <property type="match status" value="1"/>
</dbReference>
<dbReference type="CDD" id="cd00009">
    <property type="entry name" value="AAA"/>
    <property type="match status" value="1"/>
</dbReference>
<evidence type="ECO:0000256" key="4">
    <source>
        <dbReference type="SAM" id="MobiDB-lite"/>
    </source>
</evidence>
<name>A0A7X8TJ59_9MICC</name>
<dbReference type="InterPro" id="IPR027417">
    <property type="entry name" value="P-loop_NTPase"/>
</dbReference>
<keyword evidence="8" id="KW-1185">Reference proteome</keyword>
<gene>
    <name evidence="7" type="ORF">HGQ17_03305</name>
</gene>
<dbReference type="InterPro" id="IPR011703">
    <property type="entry name" value="ATPase_AAA-3"/>
</dbReference>
<dbReference type="InterPro" id="IPR041628">
    <property type="entry name" value="ChlI/MoxR_AAA_lid"/>
</dbReference>
<evidence type="ECO:0000256" key="1">
    <source>
        <dbReference type="ARBA" id="ARBA00022741"/>
    </source>
</evidence>
<evidence type="ECO:0000259" key="6">
    <source>
        <dbReference type="Pfam" id="PF17863"/>
    </source>
</evidence>
<evidence type="ECO:0000313" key="7">
    <source>
        <dbReference type="EMBL" id="NLS09043.1"/>
    </source>
</evidence>
<sequence>MVLCGPGHPQPRLRCHRSPPAQAAAYRPRRRGPTQGQHPALECGTARSAQHPGRGETGGQGSGPPAKSAGLPPIPGPRSRRLPDLATRTPGISQDPERCDQQNRGTVSTPENPPEITPEEVSRRAAAVIDQVGQAVVGKREPLTLTLAGILAGGHILLEDLPGLGKTLAARSFAQALGLDFARAQFTPDLLPADLTGAYVYDQGNGKFQFRQGPLFTGLLLADEINRTPPKTQSALLEAMAEKQVTVEGETFQLERPFHVLATANPVEYEGTYPLPEAQLDRFLLRLSFGYPEQAEEQEVLRRRLGRQREEQTLQPVTDAAGLAAMQRAVEAIPVEEEISEYCVRIAAATRRSSSVQVGASPRGSLALVLVARAYAVINGRSYIVPEDVKAVAHAVLDHRIVLKPELWMSQARPDQVVQQVLNDVPVPAARQAAPAPHNAAAVPQGAAAGYHQAPAQQGMPPQAAAPAQQNGSQPPAGPAQ</sequence>
<dbReference type="Gene3D" id="3.40.50.300">
    <property type="entry name" value="P-loop containing nucleotide triphosphate hydrolases"/>
    <property type="match status" value="1"/>
</dbReference>
<evidence type="ECO:0000256" key="2">
    <source>
        <dbReference type="ARBA" id="ARBA00022840"/>
    </source>
</evidence>
<feature type="compositionally biased region" description="Low complexity" evidence="4">
    <location>
        <begin position="432"/>
        <end position="475"/>
    </location>
</feature>
<organism evidence="7 8">
    <name type="scientific">Nesterenkonia sedimenti</name>
    <dbReference type="NCBI Taxonomy" id="1463632"/>
    <lineage>
        <taxon>Bacteria</taxon>
        <taxon>Bacillati</taxon>
        <taxon>Actinomycetota</taxon>
        <taxon>Actinomycetes</taxon>
        <taxon>Micrococcales</taxon>
        <taxon>Micrococcaceae</taxon>
        <taxon>Nesterenkonia</taxon>
    </lineage>
</organism>
<dbReference type="GO" id="GO:0016887">
    <property type="term" value="F:ATP hydrolysis activity"/>
    <property type="evidence" value="ECO:0007669"/>
    <property type="project" value="InterPro"/>
</dbReference>
<dbReference type="Pfam" id="PF07726">
    <property type="entry name" value="AAA_3"/>
    <property type="match status" value="1"/>
</dbReference>
<keyword evidence="2" id="KW-0067">ATP-binding</keyword>
<dbReference type="SUPFAM" id="SSF52540">
    <property type="entry name" value="P-loop containing nucleoside triphosphate hydrolases"/>
    <property type="match status" value="1"/>
</dbReference>
<reference evidence="7 8" key="1">
    <citation type="submission" date="2020-04" db="EMBL/GenBank/DDBJ databases">
        <title>Nesterenkonia sp. nov., isolated from marine sediment.</title>
        <authorList>
            <person name="Zhang G."/>
        </authorList>
    </citation>
    <scope>NUCLEOTIDE SEQUENCE [LARGE SCALE GENOMIC DNA]</scope>
    <source>
        <strain evidence="7 8">MY13</strain>
    </source>
</reference>
<comment type="similarity">
    <text evidence="3">Belongs to the MoxR family.</text>
</comment>